<dbReference type="GO" id="GO:0005886">
    <property type="term" value="C:plasma membrane"/>
    <property type="evidence" value="ECO:0007669"/>
    <property type="project" value="UniProtKB-SubCell"/>
</dbReference>
<evidence type="ECO:0000256" key="4">
    <source>
        <dbReference type="ARBA" id="ARBA00022692"/>
    </source>
</evidence>
<evidence type="ECO:0000256" key="6">
    <source>
        <dbReference type="ARBA" id="ARBA00023136"/>
    </source>
</evidence>
<evidence type="ECO:0000256" key="2">
    <source>
        <dbReference type="ARBA" id="ARBA00007543"/>
    </source>
</evidence>
<keyword evidence="11" id="KW-1185">Reference proteome</keyword>
<feature type="transmembrane region" description="Helical" evidence="7">
    <location>
        <begin position="6"/>
        <end position="33"/>
    </location>
</feature>
<reference evidence="8 11" key="2">
    <citation type="submission" date="2021-01" db="EMBL/GenBank/DDBJ databases">
        <title>FDA dAtabase for Regulatory Grade micrObial Sequences (FDA-ARGOS): Supporting development and validation of Infectious Disease Dx tests.</title>
        <authorList>
            <person name="Sproer C."/>
            <person name="Gronow S."/>
            <person name="Severitt S."/>
            <person name="Schroder I."/>
            <person name="Tallon L."/>
            <person name="Sadzewicz L."/>
            <person name="Zhao X."/>
            <person name="Boylan J."/>
            <person name="Ott S."/>
            <person name="Bowen H."/>
            <person name="Vavikolanu K."/>
            <person name="Mehta A."/>
            <person name="Aluvathingal J."/>
            <person name="Nadendla S."/>
            <person name="Lowell S."/>
            <person name="Myers T."/>
            <person name="Yan Y."/>
            <person name="Sichtig H."/>
        </authorList>
    </citation>
    <scope>NUCLEOTIDE SEQUENCE [LARGE SCALE GENOMIC DNA]</scope>
    <source>
        <strain evidence="8 11">FDAARGOS_1148</strain>
    </source>
</reference>
<dbReference type="Pfam" id="PF02322">
    <property type="entry name" value="Cyt_bd_oxida_II"/>
    <property type="match status" value="1"/>
</dbReference>
<feature type="transmembrane region" description="Helical" evidence="7">
    <location>
        <begin position="235"/>
        <end position="255"/>
    </location>
</feature>
<proteinExistence type="inferred from homology"/>
<dbReference type="RefSeq" id="WP_047132403.1">
    <property type="nucleotide sequence ID" value="NZ_CP015114.1"/>
</dbReference>
<keyword evidence="4 7" id="KW-0812">Transmembrane</keyword>
<accession>A0A143PBP1</accession>
<keyword evidence="6 7" id="KW-0472">Membrane</keyword>
<evidence type="ECO:0000256" key="5">
    <source>
        <dbReference type="ARBA" id="ARBA00022989"/>
    </source>
</evidence>
<evidence type="ECO:0000256" key="3">
    <source>
        <dbReference type="ARBA" id="ARBA00022475"/>
    </source>
</evidence>
<protein>
    <submittedName>
        <fullName evidence="9">Cytochrome d ubiquinol oxidase subunit II</fullName>
    </submittedName>
</protein>
<dbReference type="EMBL" id="CP068073">
    <property type="protein sequence ID" value="QQS83029.1"/>
    <property type="molecule type" value="Genomic_DNA"/>
</dbReference>
<dbReference type="EMBL" id="RQTE01000064">
    <property type="protein sequence ID" value="RZI03390.1"/>
    <property type="molecule type" value="Genomic_DNA"/>
</dbReference>
<feature type="transmembrane region" description="Helical" evidence="7">
    <location>
        <begin position="197"/>
        <end position="220"/>
    </location>
</feature>
<feature type="transmembrane region" description="Helical" evidence="7">
    <location>
        <begin position="262"/>
        <end position="280"/>
    </location>
</feature>
<reference evidence="9 10" key="1">
    <citation type="submission" date="2018-11" db="EMBL/GenBank/DDBJ databases">
        <title>Genomic profiling of Staphylococcus species from a Poultry farm system in KwaZulu-Natal, South Africa.</title>
        <authorList>
            <person name="Amoako D.G."/>
            <person name="Somboro A.M."/>
            <person name="Abia A.L.K."/>
            <person name="Bester L.A."/>
            <person name="Essack S.Y."/>
        </authorList>
    </citation>
    <scope>NUCLEOTIDE SEQUENCE [LARGE SCALE GENOMIC DNA]</scope>
    <source>
        <strain evidence="9 10">SA11</strain>
    </source>
</reference>
<dbReference type="AlphaFoldDB" id="A0A143PBP1"/>
<feature type="transmembrane region" description="Helical" evidence="7">
    <location>
        <begin position="117"/>
        <end position="137"/>
    </location>
</feature>
<gene>
    <name evidence="9" type="ORF">EIG99_03455</name>
    <name evidence="8" type="ORF">I6J05_01535</name>
</gene>
<comment type="similarity">
    <text evidence="2">Belongs to the cytochrome ubiquinol oxidase subunit 2 family.</text>
</comment>
<evidence type="ECO:0000313" key="10">
    <source>
        <dbReference type="Proteomes" id="UP000293854"/>
    </source>
</evidence>
<name>A0A143PBP1_9STAP</name>
<dbReference type="OrthoDB" id="2416742at2"/>
<comment type="subcellular location">
    <subcellularLocation>
        <location evidence="1">Cell membrane</location>
        <topology evidence="1">Multi-pass membrane protein</topology>
    </subcellularLocation>
</comment>
<organism evidence="9 10">
    <name type="scientific">Staphylococcus condimenti</name>
    <dbReference type="NCBI Taxonomy" id="70255"/>
    <lineage>
        <taxon>Bacteria</taxon>
        <taxon>Bacillati</taxon>
        <taxon>Bacillota</taxon>
        <taxon>Bacilli</taxon>
        <taxon>Bacillales</taxon>
        <taxon>Staphylococcaceae</taxon>
        <taxon>Staphylococcus</taxon>
    </lineage>
</organism>
<evidence type="ECO:0000256" key="1">
    <source>
        <dbReference type="ARBA" id="ARBA00004651"/>
    </source>
</evidence>
<sequence length="343" mass="38526">MSFTALGMIVLYLFLFCYIVVASIDFGAGVFLLQARLRGTQKTLTPIIARYLNPIWEVTNVFLVFFTVGIVGFFPDFAYYYGTVLLVPGSIGLLLLTMRGSFYAFQNYGVDSKFSWLLIYSIAGLLIPPSLSMGLVISEGGYITRKGGHVDLNWADLFFSPFAWSIVFLALVAVMYISSGFLTFYARKAQAMKAYALLRKWFIFWGPPMALVSLFAFITLRSQNKEHFDIAVSQYWWLFLISIICLIAAWVLTIMKKSPGTAFMLVILQMATAIGGYGISKWPYILYPYINGNVNKTDDPMALALTIAAVCGLLLLIPSLILLMRLFIFSKDYVEGKSEEGHY</sequence>
<evidence type="ECO:0000313" key="8">
    <source>
        <dbReference type="EMBL" id="QQS83029.1"/>
    </source>
</evidence>
<keyword evidence="5 7" id="KW-1133">Transmembrane helix</keyword>
<dbReference type="GeneID" id="93727048"/>
<keyword evidence="3" id="KW-1003">Cell membrane</keyword>
<evidence type="ECO:0000313" key="9">
    <source>
        <dbReference type="EMBL" id="RZI03390.1"/>
    </source>
</evidence>
<evidence type="ECO:0000313" key="11">
    <source>
        <dbReference type="Proteomes" id="UP000595942"/>
    </source>
</evidence>
<feature type="transmembrane region" description="Helical" evidence="7">
    <location>
        <begin position="157"/>
        <end position="185"/>
    </location>
</feature>
<dbReference type="Proteomes" id="UP000595942">
    <property type="component" value="Chromosome"/>
</dbReference>
<dbReference type="InterPro" id="IPR003317">
    <property type="entry name" value="Cyt-d_oxidase_su2"/>
</dbReference>
<dbReference type="Proteomes" id="UP000293854">
    <property type="component" value="Unassembled WGS sequence"/>
</dbReference>
<feature type="transmembrane region" description="Helical" evidence="7">
    <location>
        <begin position="54"/>
        <end position="74"/>
    </location>
</feature>
<evidence type="ECO:0000256" key="7">
    <source>
        <dbReference type="SAM" id="Phobius"/>
    </source>
</evidence>
<dbReference type="KEGG" id="scv:A4G25_04155"/>
<feature type="transmembrane region" description="Helical" evidence="7">
    <location>
        <begin position="300"/>
        <end position="323"/>
    </location>
</feature>
<feature type="transmembrane region" description="Helical" evidence="7">
    <location>
        <begin position="80"/>
        <end position="105"/>
    </location>
</feature>